<keyword evidence="3" id="KW-1185">Reference proteome</keyword>
<feature type="region of interest" description="Disordered" evidence="1">
    <location>
        <begin position="74"/>
        <end position="100"/>
    </location>
</feature>
<evidence type="ECO:0000313" key="3">
    <source>
        <dbReference type="Proteomes" id="UP001476798"/>
    </source>
</evidence>
<reference evidence="2 3" key="1">
    <citation type="submission" date="2021-06" db="EMBL/GenBank/DDBJ databases">
        <authorList>
            <person name="Palmer J.M."/>
        </authorList>
    </citation>
    <scope>NUCLEOTIDE SEQUENCE [LARGE SCALE GENOMIC DNA]</scope>
    <source>
        <strain evidence="2 3">GA_2019</strain>
        <tissue evidence="2">Muscle</tissue>
    </source>
</reference>
<sequence length="118" mass="13111">MACSLVFPILKRLDGELQLEILISSFYKVNLPVVSTSSFKYDKYQRGLEIKCRNPPIIEFCSNTIIGTPNKAEGKSLEVNGGSEDPKVSLSVSQPPTVHDGKMKDEVFLIKSNTPEQH</sequence>
<accession>A0ABV0MP29</accession>
<evidence type="ECO:0000313" key="2">
    <source>
        <dbReference type="EMBL" id="MEQ2159807.1"/>
    </source>
</evidence>
<organism evidence="2 3">
    <name type="scientific">Goodea atripinnis</name>
    <dbReference type="NCBI Taxonomy" id="208336"/>
    <lineage>
        <taxon>Eukaryota</taxon>
        <taxon>Metazoa</taxon>
        <taxon>Chordata</taxon>
        <taxon>Craniata</taxon>
        <taxon>Vertebrata</taxon>
        <taxon>Euteleostomi</taxon>
        <taxon>Actinopterygii</taxon>
        <taxon>Neopterygii</taxon>
        <taxon>Teleostei</taxon>
        <taxon>Neoteleostei</taxon>
        <taxon>Acanthomorphata</taxon>
        <taxon>Ovalentaria</taxon>
        <taxon>Atherinomorphae</taxon>
        <taxon>Cyprinodontiformes</taxon>
        <taxon>Goodeidae</taxon>
        <taxon>Goodea</taxon>
    </lineage>
</organism>
<name>A0ABV0MP29_9TELE</name>
<comment type="caution">
    <text evidence="2">The sequence shown here is derived from an EMBL/GenBank/DDBJ whole genome shotgun (WGS) entry which is preliminary data.</text>
</comment>
<protein>
    <submittedName>
        <fullName evidence="2">Uncharacterized protein</fullName>
    </submittedName>
</protein>
<dbReference type="EMBL" id="JAHRIO010003482">
    <property type="protein sequence ID" value="MEQ2159807.1"/>
    <property type="molecule type" value="Genomic_DNA"/>
</dbReference>
<evidence type="ECO:0000256" key="1">
    <source>
        <dbReference type="SAM" id="MobiDB-lite"/>
    </source>
</evidence>
<gene>
    <name evidence="2" type="ORF">GOODEAATRI_027089</name>
</gene>
<dbReference type="Proteomes" id="UP001476798">
    <property type="component" value="Unassembled WGS sequence"/>
</dbReference>
<proteinExistence type="predicted"/>